<dbReference type="EMBL" id="REGN01007240">
    <property type="protein sequence ID" value="RNA06884.1"/>
    <property type="molecule type" value="Genomic_DNA"/>
</dbReference>
<dbReference type="Proteomes" id="UP000276133">
    <property type="component" value="Unassembled WGS sequence"/>
</dbReference>
<name>A0A3M7Q6Q8_BRAPC</name>
<proteinExistence type="predicted"/>
<comment type="caution">
    <text evidence="1">The sequence shown here is derived from an EMBL/GenBank/DDBJ whole genome shotgun (WGS) entry which is preliminary data.</text>
</comment>
<sequence length="147" mass="17149">MINGLNDVYSDNAYHFHLLLMESAFALNLNYQCGRITVSGGKPSFNSLLSEDVGNVKRLEYGLSFDCDTHKYKNMEMFTFFAYRKKTQTVLHEQRKIIIKVKFLVADEFNKLIFTSQSTEFFYNFKLGTINKKIKNLQVLFICQLIT</sequence>
<accession>A0A3M7Q6Q8</accession>
<dbReference type="AlphaFoldDB" id="A0A3M7Q6Q8"/>
<organism evidence="1 2">
    <name type="scientific">Brachionus plicatilis</name>
    <name type="common">Marine rotifer</name>
    <name type="synonym">Brachionus muelleri</name>
    <dbReference type="NCBI Taxonomy" id="10195"/>
    <lineage>
        <taxon>Eukaryota</taxon>
        <taxon>Metazoa</taxon>
        <taxon>Spiralia</taxon>
        <taxon>Gnathifera</taxon>
        <taxon>Rotifera</taxon>
        <taxon>Eurotatoria</taxon>
        <taxon>Monogononta</taxon>
        <taxon>Pseudotrocha</taxon>
        <taxon>Ploima</taxon>
        <taxon>Brachionidae</taxon>
        <taxon>Brachionus</taxon>
    </lineage>
</organism>
<gene>
    <name evidence="1" type="ORF">BpHYR1_032203</name>
</gene>
<reference evidence="1 2" key="1">
    <citation type="journal article" date="2018" name="Sci. Rep.">
        <title>Genomic signatures of local adaptation to the degree of environmental predictability in rotifers.</title>
        <authorList>
            <person name="Franch-Gras L."/>
            <person name="Hahn C."/>
            <person name="Garcia-Roger E.M."/>
            <person name="Carmona M.J."/>
            <person name="Serra M."/>
            <person name="Gomez A."/>
        </authorList>
    </citation>
    <scope>NUCLEOTIDE SEQUENCE [LARGE SCALE GENOMIC DNA]</scope>
    <source>
        <strain evidence="1">HYR1</strain>
    </source>
</reference>
<protein>
    <submittedName>
        <fullName evidence="1">Uncharacterized protein</fullName>
    </submittedName>
</protein>
<evidence type="ECO:0000313" key="1">
    <source>
        <dbReference type="EMBL" id="RNA06884.1"/>
    </source>
</evidence>
<keyword evidence="2" id="KW-1185">Reference proteome</keyword>
<evidence type="ECO:0000313" key="2">
    <source>
        <dbReference type="Proteomes" id="UP000276133"/>
    </source>
</evidence>